<feature type="region of interest" description="Disordered" evidence="1">
    <location>
        <begin position="1"/>
        <end position="73"/>
    </location>
</feature>
<evidence type="ECO:0008006" key="5">
    <source>
        <dbReference type="Google" id="ProtNLM"/>
    </source>
</evidence>
<dbReference type="PANTHER" id="PTHR33645">
    <property type="entry name" value="AMINOPEPTIDASE (DUF3754)"/>
    <property type="match status" value="1"/>
</dbReference>
<dbReference type="InterPro" id="IPR022227">
    <property type="entry name" value="DUF3754"/>
</dbReference>
<keyword evidence="2" id="KW-0472">Membrane</keyword>
<feature type="region of interest" description="Disordered" evidence="1">
    <location>
        <begin position="163"/>
        <end position="219"/>
    </location>
</feature>
<dbReference type="OrthoDB" id="2020015at2759"/>
<feature type="compositionally biased region" description="Pro residues" evidence="1">
    <location>
        <begin position="202"/>
        <end position="212"/>
    </location>
</feature>
<sequence length="773" mass="83857">MSNRIAPLPPRTSGAGEGLEPLPRSKLGPLAPLAPLAPPQADTRESANISGLVSPLQGRTSIPGGAAPLPPPPAMAAAAAAAAAAPPPAPVAPPAQHQPAEEALQAVRGPAVAPPPAALPPVAKPPAAPMPPLAAPPAAAPLPPPAAAPAAYPAPVAPGPAAVAAGGAPPPPMPPPPQPPATGTNGGPAKDPKAAGAGGAKPAPPQAPPPPDVMADNDDQRPLEEYIPFGFVELKNKLILDHPDIFKDEAVEKKFGELCKWMSMRNQLRLQLDFGDADEKYASLDPDKDTLALKPTSAVVGADGKPVPPKRKRLDEAGFADVKSRVQAFGEEMTNILDKAEFDELPEEDLEKAKNDKSLMGLNVHSASDEYLEYRLYYRGTRLKKIEWLKWGIFKRQITMNVYERLAISFRLKKPVSDDDTPEEPTYGVDTRPWYKKVFCCGKRGVGAGAPESLKSLRDEFMYMKLFKDVLQCDVDMLLPGSRIKFTWFDYLMIWAPIIFGCGFAVYKAIKGTIDFTNLVNAAMSVFLIVMPLTWGVRAWLAIKEKAQKYQAHLNALFIVHNLNNNSGVISQMLNEAQEQEDNEAMLAYFFLWLGAQAPQPMRKTELDRKVEAFLQAKLDEAGCAVRMDFEVTDSIGKLERLGLLHTVAADGGEKMLQVVPLEQAVEKAHVKYFDESKETGPAAASKPRAKSKRQGALEMAWHECADVFRPTGQRFRYWWNAETGESTYYEPAEPYVKLERAAQAVDIYEADGENMREANKHKFGGNGHAKTV</sequence>
<gene>
    <name evidence="3" type="ORF">HXX76_000893</name>
</gene>
<comment type="caution">
    <text evidence="3">The sequence shown here is derived from an EMBL/GenBank/DDBJ whole genome shotgun (WGS) entry which is preliminary data.</text>
</comment>
<organism evidence="3 4">
    <name type="scientific">Chlamydomonas incerta</name>
    <dbReference type="NCBI Taxonomy" id="51695"/>
    <lineage>
        <taxon>Eukaryota</taxon>
        <taxon>Viridiplantae</taxon>
        <taxon>Chlorophyta</taxon>
        <taxon>core chlorophytes</taxon>
        <taxon>Chlorophyceae</taxon>
        <taxon>CS clade</taxon>
        <taxon>Chlamydomonadales</taxon>
        <taxon>Chlamydomonadaceae</taxon>
        <taxon>Chlamydomonas</taxon>
    </lineage>
</organism>
<evidence type="ECO:0000256" key="1">
    <source>
        <dbReference type="SAM" id="MobiDB-lite"/>
    </source>
</evidence>
<feature type="transmembrane region" description="Helical" evidence="2">
    <location>
        <begin position="488"/>
        <end position="507"/>
    </location>
</feature>
<keyword evidence="4" id="KW-1185">Reference proteome</keyword>
<dbReference type="PANTHER" id="PTHR33645:SF11">
    <property type="entry name" value="AMINOPEPTIDASE (DUF3754)"/>
    <property type="match status" value="1"/>
</dbReference>
<name>A0A835WF60_CHLIN</name>
<feature type="transmembrane region" description="Helical" evidence="2">
    <location>
        <begin position="519"/>
        <end position="541"/>
    </location>
</feature>
<keyword evidence="2" id="KW-0812">Transmembrane</keyword>
<dbReference type="Pfam" id="PF12576">
    <property type="entry name" value="DUF3754"/>
    <property type="match status" value="1"/>
</dbReference>
<evidence type="ECO:0000313" key="3">
    <source>
        <dbReference type="EMBL" id="KAG2446305.1"/>
    </source>
</evidence>
<feature type="compositionally biased region" description="Pro residues" evidence="1">
    <location>
        <begin position="168"/>
        <end position="180"/>
    </location>
</feature>
<evidence type="ECO:0000313" key="4">
    <source>
        <dbReference type="Proteomes" id="UP000650467"/>
    </source>
</evidence>
<keyword evidence="2" id="KW-1133">Transmembrane helix</keyword>
<reference evidence="3" key="1">
    <citation type="journal article" date="2020" name="bioRxiv">
        <title>Comparative genomics of Chlamydomonas.</title>
        <authorList>
            <person name="Craig R.J."/>
            <person name="Hasan A.R."/>
            <person name="Ness R.W."/>
            <person name="Keightley P.D."/>
        </authorList>
    </citation>
    <scope>NUCLEOTIDE SEQUENCE</scope>
    <source>
        <strain evidence="3">SAG 7.73</strain>
    </source>
</reference>
<accession>A0A835WF60</accession>
<dbReference type="AlphaFoldDB" id="A0A835WF60"/>
<feature type="region of interest" description="Disordered" evidence="1">
    <location>
        <begin position="86"/>
        <end position="118"/>
    </location>
</feature>
<dbReference type="EMBL" id="JAEHOC010000001">
    <property type="protein sequence ID" value="KAG2446305.1"/>
    <property type="molecule type" value="Genomic_DNA"/>
</dbReference>
<protein>
    <recommendedName>
        <fullName evidence="5">WW domain-containing protein</fullName>
    </recommendedName>
</protein>
<evidence type="ECO:0000256" key="2">
    <source>
        <dbReference type="SAM" id="Phobius"/>
    </source>
</evidence>
<dbReference type="PRINTS" id="PR01217">
    <property type="entry name" value="PRICHEXTENSN"/>
</dbReference>
<feature type="compositionally biased region" description="Low complexity" evidence="1">
    <location>
        <begin position="94"/>
        <end position="111"/>
    </location>
</feature>
<proteinExistence type="predicted"/>
<dbReference type="Proteomes" id="UP000650467">
    <property type="component" value="Unassembled WGS sequence"/>
</dbReference>